<keyword evidence="3" id="KW-0813">Transport</keyword>
<dbReference type="GO" id="GO:0016020">
    <property type="term" value="C:membrane"/>
    <property type="evidence" value="ECO:0007669"/>
    <property type="project" value="UniProtKB-SubCell"/>
</dbReference>
<evidence type="ECO:0000256" key="7">
    <source>
        <dbReference type="ARBA" id="ARBA00023136"/>
    </source>
</evidence>
<dbReference type="SUPFAM" id="SSF103473">
    <property type="entry name" value="MFS general substrate transporter"/>
    <property type="match status" value="2"/>
</dbReference>
<feature type="transmembrane region" description="Helical" evidence="9">
    <location>
        <begin position="1059"/>
        <end position="1083"/>
    </location>
</feature>
<feature type="transmembrane region" description="Helical" evidence="9">
    <location>
        <begin position="65"/>
        <end position="88"/>
    </location>
</feature>
<accession>A0A9P6LJC3</accession>
<feature type="transmembrane region" description="Helical" evidence="9">
    <location>
        <begin position="461"/>
        <end position="482"/>
    </location>
</feature>
<keyword evidence="6 9" id="KW-1133">Transmembrane helix</keyword>
<feature type="transmembrane region" description="Helical" evidence="9">
    <location>
        <begin position="95"/>
        <end position="114"/>
    </location>
</feature>
<dbReference type="Proteomes" id="UP000781932">
    <property type="component" value="Unassembled WGS sequence"/>
</dbReference>
<feature type="transmembrane region" description="Helical" evidence="9">
    <location>
        <begin position="793"/>
        <end position="810"/>
    </location>
</feature>
<dbReference type="Gene3D" id="1.20.1250.20">
    <property type="entry name" value="MFS general substrate transporter like domains"/>
    <property type="match status" value="2"/>
</dbReference>
<feature type="transmembrane region" description="Helical" evidence="9">
    <location>
        <begin position="355"/>
        <end position="372"/>
    </location>
</feature>
<dbReference type="PANTHER" id="PTHR48022:SF60">
    <property type="entry name" value="MAJOR FACILITATOR SUPERFAMILY (MFS) PROFILE DOMAIN-CONTAINING PROTEIN"/>
    <property type="match status" value="1"/>
</dbReference>
<evidence type="ECO:0000313" key="11">
    <source>
        <dbReference type="EMBL" id="KAF9878219.1"/>
    </source>
</evidence>
<dbReference type="GO" id="GO:0006817">
    <property type="term" value="P:phosphate ion transport"/>
    <property type="evidence" value="ECO:0007669"/>
    <property type="project" value="UniProtKB-KW"/>
</dbReference>
<feature type="transmembrane region" description="Helical" evidence="9">
    <location>
        <begin position="151"/>
        <end position="173"/>
    </location>
</feature>
<feature type="transmembrane region" description="Helical" evidence="9">
    <location>
        <begin position="678"/>
        <end position="697"/>
    </location>
</feature>
<feature type="transmembrane region" description="Helical" evidence="9">
    <location>
        <begin position="817"/>
        <end position="837"/>
    </location>
</feature>
<sequence length="1377" mass="150404">MGGLRAVEDRPTPKEVYNWRLYIESAIIAMGSLLFGYDSAFIGTTITRASFVRDFGITSATSKEISSNITSAFQAGALGGALMCFFITEYVGRKWALIISNLVFLAGAIPMVAATNDLASMYAGRALTGWGCGVITATVPSYIAELSIPSIRGILTGLFEVTYQTGSLIGFWINYGINQNMNPNSSASWRVPMAVQLIPAGALLIGGFFLHESPLWLYRKGREEDGAKVLVALRHLPADHQYMQEEVGMIRARLAEEASVAKAYGNGFYAYIRGALSELSRKGMWNRLLLVFCSFALQNMSGAAAINYYSPMLFGSIGISDVALYTGIYGLVKAVASIIFYGALIDVWGRRRPTIISSLACSICLWFVGAYVKVGNPAPIIAAGGQLSSSTEAGGRAATAAIMIYSVFWSFGLNGIPWIISAEIFPGALRNMTGTFAAFTQWLIQFIITKALPYIFSSLDFGVWFFFACWMLLATIWAFFFLPETKGVTLDQMDILFGYEGDRGVHREVAKTDDVKSLEHDVHEVDQTDRAESHAEAQSEVDAPPPDGGLEAWTQALMAHLVVVNTWGTINSFGIFQTFYREYLSRPASDISWIGSMQVFFLFVVGVLTGRLTDAGYFRSVFATGSALVVLGSLTASFATEYWQLFLSQGLCIGLGMGGLFCPVMAVLSTYFKRRRNLAIGIAISGSATGGMIYPVMARQLLPKVGFGWTMRAMALVQLVTLLVANIFMRSRLRPRRAGSLVELSAFKEKPYLLFTIGMFFNFWGVYFAFYYIGPFSRDKLSFSYDTSVDILMIMNGVGALGRVIPGFLADLYLGPLNVVTPAAAVCTILLFCWMAIKSASALYVWAVLYGIFGATVQGLFPAALSSLTTDLRKAGTRMGMVYSIISFANLTGPPLAGSLIKAGGGANDVANSFATSVSSRSLTMKQAVVIASFAEFGGSVSIGSRVADTIRNRIIDPHLYDDRPSVLLLVMMCAIFGSSVFLSIATRNGLPVSTTHSIIGGIVGAATASIGIQKVTWGWNGVSQVFAAWVVAPGLSGVLGAGIFLVTKKFVLTKTNAVRNAFYTIPFYTFLTFAALTMLMTWKGVQTRVELNAAQILIAVFSIATGATLLQAFFILPYLWRKIVNEDWELHWTMIWKGPWLLNRPPRPPPPPGVNKINIKDYYRGHLTADELAYVRASESLLESIQTSNTPNDLFKDDHNPVVLPSPALALPRTPASESRRSSSEIIPPRPPGPWNSFHVIRWRINRVVLRGLEKDVVELQKRNAVLSWDIEDMHSRAPHYDNRAEYMYSALQILTASAASFIHGANDVANSIGPFATAYDIWRTGRVETAVGVPIWILCFGGGAIVLGLLTYGYHVMRNLGNRLTLISPSRGFSM</sequence>
<evidence type="ECO:0000256" key="3">
    <source>
        <dbReference type="ARBA" id="ARBA00022448"/>
    </source>
</evidence>
<dbReference type="InterPro" id="IPR001204">
    <property type="entry name" value="Phos_transporter"/>
</dbReference>
<feature type="transmembrane region" description="Helical" evidence="9">
    <location>
        <begin position="126"/>
        <end position="144"/>
    </location>
</feature>
<feature type="transmembrane region" description="Helical" evidence="9">
    <location>
        <begin position="397"/>
        <end position="420"/>
    </location>
</feature>
<feature type="compositionally biased region" description="Basic and acidic residues" evidence="8">
    <location>
        <begin position="526"/>
        <end position="537"/>
    </location>
</feature>
<keyword evidence="12" id="KW-1185">Reference proteome</keyword>
<feature type="transmembrane region" description="Helical" evidence="9">
    <location>
        <begin position="557"/>
        <end position="579"/>
    </location>
</feature>
<dbReference type="InterPro" id="IPR020846">
    <property type="entry name" value="MFS_dom"/>
</dbReference>
<dbReference type="PROSITE" id="PS50850">
    <property type="entry name" value="MFS"/>
    <property type="match status" value="2"/>
</dbReference>
<gene>
    <name evidence="11" type="ORF">CkaCkLH20_04257</name>
</gene>
<evidence type="ECO:0000313" key="12">
    <source>
        <dbReference type="Proteomes" id="UP000781932"/>
    </source>
</evidence>
<dbReference type="GeneID" id="62160050"/>
<reference evidence="11" key="1">
    <citation type="submission" date="2020-03" db="EMBL/GenBank/DDBJ databases">
        <authorList>
            <person name="He L."/>
        </authorList>
    </citation>
    <scope>NUCLEOTIDE SEQUENCE</scope>
    <source>
        <strain evidence="11">CkLH20</strain>
    </source>
</reference>
<dbReference type="InterPro" id="IPR005828">
    <property type="entry name" value="MFS_sugar_transport-like"/>
</dbReference>
<feature type="transmembrane region" description="Helical" evidence="9">
    <location>
        <begin position="843"/>
        <end position="868"/>
    </location>
</feature>
<dbReference type="Pfam" id="PF01384">
    <property type="entry name" value="PHO4"/>
    <property type="match status" value="1"/>
</dbReference>
<keyword evidence="7 9" id="KW-0472">Membrane</keyword>
<feature type="transmembrane region" description="Helical" evidence="9">
    <location>
        <begin position="621"/>
        <end position="640"/>
    </location>
</feature>
<feature type="transmembrane region" description="Helical" evidence="9">
    <location>
        <begin position="752"/>
        <end position="773"/>
    </location>
</feature>
<feature type="domain" description="Major facilitator superfamily (MFS) profile" evidence="10">
    <location>
        <begin position="24"/>
        <end position="486"/>
    </location>
</feature>
<feature type="transmembrane region" description="Helical" evidence="9">
    <location>
        <begin position="967"/>
        <end position="987"/>
    </location>
</feature>
<dbReference type="OrthoDB" id="260807at2759"/>
<feature type="transmembrane region" description="Helical" evidence="9">
    <location>
        <begin position="1335"/>
        <end position="1356"/>
    </location>
</feature>
<feature type="transmembrane region" description="Helical" evidence="9">
    <location>
        <begin position="322"/>
        <end position="343"/>
    </location>
</feature>
<organism evidence="11 12">
    <name type="scientific">Colletotrichum karsti</name>
    <dbReference type="NCBI Taxonomy" id="1095194"/>
    <lineage>
        <taxon>Eukaryota</taxon>
        <taxon>Fungi</taxon>
        <taxon>Dikarya</taxon>
        <taxon>Ascomycota</taxon>
        <taxon>Pezizomycotina</taxon>
        <taxon>Sordariomycetes</taxon>
        <taxon>Hypocreomycetidae</taxon>
        <taxon>Glomerellales</taxon>
        <taxon>Glomerellaceae</taxon>
        <taxon>Colletotrichum</taxon>
        <taxon>Colletotrichum boninense species complex</taxon>
    </lineage>
</organism>
<feature type="transmembrane region" description="Helical" evidence="9">
    <location>
        <begin position="999"/>
        <end position="1020"/>
    </location>
</feature>
<evidence type="ECO:0000256" key="6">
    <source>
        <dbReference type="ARBA" id="ARBA00022989"/>
    </source>
</evidence>
<dbReference type="GO" id="GO:0005351">
    <property type="term" value="F:carbohydrate:proton symporter activity"/>
    <property type="evidence" value="ECO:0007669"/>
    <property type="project" value="TreeGrafter"/>
</dbReference>
<dbReference type="InterPro" id="IPR036259">
    <property type="entry name" value="MFS_trans_sf"/>
</dbReference>
<feature type="transmembrane region" description="Helical" evidence="9">
    <location>
        <begin position="880"/>
        <end position="901"/>
    </location>
</feature>
<name>A0A9P6LJC3_9PEZI</name>
<evidence type="ECO:0000256" key="2">
    <source>
        <dbReference type="ARBA" id="ARBA00010992"/>
    </source>
</evidence>
<feature type="transmembrane region" description="Helical" evidence="9">
    <location>
        <begin position="709"/>
        <end position="731"/>
    </location>
</feature>
<dbReference type="GO" id="GO:0005315">
    <property type="term" value="F:phosphate transmembrane transporter activity"/>
    <property type="evidence" value="ECO:0007669"/>
    <property type="project" value="InterPro"/>
</dbReference>
<feature type="transmembrane region" description="Helical" evidence="9">
    <location>
        <begin position="646"/>
        <end position="671"/>
    </location>
</feature>
<dbReference type="Pfam" id="PF00083">
    <property type="entry name" value="Sugar_tr"/>
    <property type="match status" value="1"/>
</dbReference>
<feature type="domain" description="Major facilitator superfamily (MFS) profile" evidence="10">
    <location>
        <begin position="552"/>
        <end position="956"/>
    </location>
</feature>
<evidence type="ECO:0000256" key="1">
    <source>
        <dbReference type="ARBA" id="ARBA00004141"/>
    </source>
</evidence>
<evidence type="ECO:0000259" key="10">
    <source>
        <dbReference type="PROSITE" id="PS50850"/>
    </source>
</evidence>
<comment type="similarity">
    <text evidence="2">Belongs to the major facilitator superfamily. Sugar transporter (TC 2.A.1.1) family.</text>
</comment>
<comment type="caution">
    <text evidence="11">The sequence shown here is derived from an EMBL/GenBank/DDBJ whole genome shotgun (WGS) entry which is preliminary data.</text>
</comment>
<feature type="transmembrane region" description="Helical" evidence="9">
    <location>
        <begin position="432"/>
        <end position="455"/>
    </location>
</feature>
<feature type="transmembrane region" description="Helical" evidence="9">
    <location>
        <begin position="193"/>
        <end position="210"/>
    </location>
</feature>
<dbReference type="RefSeq" id="XP_038747680.1">
    <property type="nucleotide sequence ID" value="XM_038886976.1"/>
</dbReference>
<feature type="transmembrane region" description="Helical" evidence="9">
    <location>
        <begin position="1095"/>
        <end position="1121"/>
    </location>
</feature>
<dbReference type="NCBIfam" id="TIGR00879">
    <property type="entry name" value="SP"/>
    <property type="match status" value="1"/>
</dbReference>
<dbReference type="Pfam" id="PF07690">
    <property type="entry name" value="MFS_1"/>
    <property type="match status" value="1"/>
</dbReference>
<proteinExistence type="inferred from homology"/>
<dbReference type="PRINTS" id="PR00171">
    <property type="entry name" value="SUGRTRNSPORT"/>
</dbReference>
<feature type="compositionally biased region" description="Low complexity" evidence="8">
    <location>
        <begin position="1207"/>
        <end position="1218"/>
    </location>
</feature>
<reference evidence="11" key="2">
    <citation type="submission" date="2020-11" db="EMBL/GenBank/DDBJ databases">
        <title>Whole genome sequencing of Colletotrichum sp.</title>
        <authorList>
            <person name="Li H."/>
        </authorList>
    </citation>
    <scope>NUCLEOTIDE SEQUENCE</scope>
    <source>
        <strain evidence="11">CkLH20</strain>
    </source>
</reference>
<feature type="transmembrane region" description="Helical" evidence="9">
    <location>
        <begin position="1026"/>
        <end position="1047"/>
    </location>
</feature>
<evidence type="ECO:0000256" key="5">
    <source>
        <dbReference type="ARBA" id="ARBA00022692"/>
    </source>
</evidence>
<feature type="transmembrane region" description="Helical" evidence="9">
    <location>
        <begin position="591"/>
        <end position="609"/>
    </location>
</feature>
<dbReference type="InterPro" id="IPR003663">
    <property type="entry name" value="Sugar/inositol_transpt"/>
</dbReference>
<evidence type="ECO:0000256" key="4">
    <source>
        <dbReference type="ARBA" id="ARBA00022592"/>
    </source>
</evidence>
<dbReference type="InterPro" id="IPR011701">
    <property type="entry name" value="MFS"/>
</dbReference>
<evidence type="ECO:0000256" key="9">
    <source>
        <dbReference type="SAM" id="Phobius"/>
    </source>
</evidence>
<comment type="subcellular location">
    <subcellularLocation>
        <location evidence="1">Membrane</location>
        <topology evidence="1">Multi-pass membrane protein</topology>
    </subcellularLocation>
</comment>
<keyword evidence="4" id="KW-0592">Phosphate transport</keyword>
<feature type="region of interest" description="Disordered" evidence="8">
    <location>
        <begin position="1207"/>
        <end position="1229"/>
    </location>
</feature>
<dbReference type="InterPro" id="IPR050360">
    <property type="entry name" value="MFS_Sugar_Transporters"/>
</dbReference>
<feature type="transmembrane region" description="Helical" evidence="9">
    <location>
        <begin position="21"/>
        <end position="45"/>
    </location>
</feature>
<dbReference type="PANTHER" id="PTHR48022">
    <property type="entry name" value="PLASTIDIC GLUCOSE TRANSPORTER 4"/>
    <property type="match status" value="1"/>
</dbReference>
<feature type="transmembrane region" description="Helical" evidence="9">
    <location>
        <begin position="288"/>
        <end position="310"/>
    </location>
</feature>
<protein>
    <recommendedName>
        <fullName evidence="10">Major facilitator superfamily (MFS) profile domain-containing protein</fullName>
    </recommendedName>
</protein>
<dbReference type="EMBL" id="JAATWM020000011">
    <property type="protein sequence ID" value="KAF9878219.1"/>
    <property type="molecule type" value="Genomic_DNA"/>
</dbReference>
<keyword evidence="5 9" id="KW-0812">Transmembrane</keyword>
<evidence type="ECO:0000256" key="8">
    <source>
        <dbReference type="SAM" id="MobiDB-lite"/>
    </source>
</evidence>
<feature type="region of interest" description="Disordered" evidence="8">
    <location>
        <begin position="526"/>
        <end position="545"/>
    </location>
</feature>